<dbReference type="KEGG" id="cthr:CTHT_0008930"/>
<dbReference type="AlphaFoldDB" id="G0S068"/>
<dbReference type="OMA" id="NVFHREK"/>
<evidence type="ECO:0000259" key="2">
    <source>
        <dbReference type="Pfam" id="PF25482"/>
    </source>
</evidence>
<name>G0S068_CHATD</name>
<accession>G0S068</accession>
<gene>
    <name evidence="3" type="ORF">CTHT_0008930</name>
</gene>
<dbReference type="RefSeq" id="XP_006691420.1">
    <property type="nucleotide sequence ID" value="XM_006691357.1"/>
</dbReference>
<protein>
    <recommendedName>
        <fullName evidence="2">DUF7905 domain-containing protein</fullName>
    </recommendedName>
</protein>
<dbReference type="eggNOG" id="ENOG502RQNC">
    <property type="taxonomic scope" value="Eukaryota"/>
</dbReference>
<feature type="region of interest" description="Disordered" evidence="1">
    <location>
        <begin position="1"/>
        <end position="20"/>
    </location>
</feature>
<dbReference type="EMBL" id="GL988037">
    <property type="protein sequence ID" value="EGS23229.1"/>
    <property type="molecule type" value="Genomic_DNA"/>
</dbReference>
<organism evidence="4">
    <name type="scientific">Chaetomium thermophilum (strain DSM 1495 / CBS 144.50 / IMI 039719)</name>
    <name type="common">Thermochaetoides thermophila</name>
    <dbReference type="NCBI Taxonomy" id="759272"/>
    <lineage>
        <taxon>Eukaryota</taxon>
        <taxon>Fungi</taxon>
        <taxon>Dikarya</taxon>
        <taxon>Ascomycota</taxon>
        <taxon>Pezizomycotina</taxon>
        <taxon>Sordariomycetes</taxon>
        <taxon>Sordariomycetidae</taxon>
        <taxon>Sordariales</taxon>
        <taxon>Chaetomiaceae</taxon>
        <taxon>Thermochaetoides</taxon>
    </lineage>
</organism>
<dbReference type="GeneID" id="18254931"/>
<evidence type="ECO:0000256" key="1">
    <source>
        <dbReference type="SAM" id="MobiDB-lite"/>
    </source>
</evidence>
<keyword evidence="4" id="KW-1185">Reference proteome</keyword>
<proteinExistence type="predicted"/>
<dbReference type="HOGENOM" id="CLU_535269_0_0_1"/>
<evidence type="ECO:0000313" key="4">
    <source>
        <dbReference type="Proteomes" id="UP000008066"/>
    </source>
</evidence>
<dbReference type="InterPro" id="IPR057227">
    <property type="entry name" value="DUF7905"/>
</dbReference>
<dbReference type="OrthoDB" id="4739136at2759"/>
<sequence length="509" mass="57871">MDSIPPKKFPGPKRPNYKLTTPVKPELSQIISKKKAEVSSKVTSKLLVTVYLTLPREDRGFKDVDPDDADVKTLLSRLVSEHQVEIEADIDEDLESPVITVRASNREKAKEVVMELRKHLLKVAGEETTWLTRTMIYPSKVGKGAFTAVLEQKERVGARAAAARPSSLQVVINQLQVKADEADYAKQLEGTLGVLFKTLKSQSYAMRMRFDFGKYFLRQWKKDQLIYSFSELQSLVSRNAGRGIGHMKNTVGEKAIRGVWELFANKADTLPQGVRDWASNWTTKYSLILHTKHHRIETNLEAVSSQRNTVNRNKAQEYNAGPLSCQEHAKQPQAAEVITLCPENAYDWRLEVRKLPPAKYVSCPFTMAELQKSLNFKPKTNDFDFPNLSMSRDFMKKHDVQKVYGKVTRQFQLSMRYCLEVSLTHVREQGPANSMVPIVTGGEVILSDNVEWDRSMAETSQVPRAWKGSFAEEFLDDYEDAPEATGTDGVSKLLAWIRWIQRILDKAEE</sequence>
<evidence type="ECO:0000313" key="3">
    <source>
        <dbReference type="EMBL" id="EGS23229.1"/>
    </source>
</evidence>
<reference evidence="3 4" key="1">
    <citation type="journal article" date="2011" name="Cell">
        <title>Insight into structure and assembly of the nuclear pore complex by utilizing the genome of a eukaryotic thermophile.</title>
        <authorList>
            <person name="Amlacher S."/>
            <person name="Sarges P."/>
            <person name="Flemming D."/>
            <person name="van Noort V."/>
            <person name="Kunze R."/>
            <person name="Devos D.P."/>
            <person name="Arumugam M."/>
            <person name="Bork P."/>
            <person name="Hurt E."/>
        </authorList>
    </citation>
    <scope>NUCLEOTIDE SEQUENCE [LARGE SCALE GENOMIC DNA]</scope>
    <source>
        <strain evidence="4">DSM 1495 / CBS 144.50 / IMI 039719</strain>
    </source>
</reference>
<feature type="domain" description="DUF7905" evidence="2">
    <location>
        <begin position="187"/>
        <end position="422"/>
    </location>
</feature>
<dbReference type="Proteomes" id="UP000008066">
    <property type="component" value="Unassembled WGS sequence"/>
</dbReference>
<dbReference type="Pfam" id="PF25482">
    <property type="entry name" value="DUF7905"/>
    <property type="match status" value="1"/>
</dbReference>